<sequence>MGVNHSKVKHKVRKVAPLENKDVYVSPTTTNLGVSGLNSTPSFGTTGLKAPSSECQLPPLRETLYGGGPIVPRPLSFDVPLDNGDTSSIIKKHPPRRLQKLEPAVLPSILAAGRIITKQEAAAAKAELTRSIQREVKINKHKTKEIKAKKVRENAMKCREDEDFLPVEHDETFNVDHGNTWQWNIQEPSTATDCHWGKGKLEMWFQSHHDGSESNYDSSSTDSLDSWLREDAKSRRRPAALFRTRAERIPTFDEFFDCEF</sequence>
<dbReference type="Proteomes" id="UP000770717">
    <property type="component" value="Unassembled WGS sequence"/>
</dbReference>
<dbReference type="InterPro" id="IPR029235">
    <property type="entry name" value="FAME"/>
</dbReference>
<dbReference type="EMBL" id="WNTK01000006">
    <property type="protein sequence ID" value="KAG9481317.1"/>
    <property type="molecule type" value="Genomic_DNA"/>
</dbReference>
<evidence type="ECO:0000313" key="1">
    <source>
        <dbReference type="EMBL" id="KAG9481317.1"/>
    </source>
</evidence>
<accession>A0A8J6F4D8</accession>
<reference evidence="1" key="1">
    <citation type="thesis" date="2020" institute="ProQuest LLC" country="789 East Eisenhower Parkway, Ann Arbor, MI, USA">
        <title>Comparative Genomics and Chromosome Evolution.</title>
        <authorList>
            <person name="Mudd A.B."/>
        </authorList>
    </citation>
    <scope>NUCLEOTIDE SEQUENCE</scope>
    <source>
        <strain evidence="1">HN-11 Male</strain>
        <tissue evidence="1">Kidney and liver</tissue>
    </source>
</reference>
<dbReference type="AlphaFoldDB" id="A0A8J6F4D8"/>
<gene>
    <name evidence="1" type="ORF">GDO78_010519</name>
</gene>
<comment type="caution">
    <text evidence="1">The sequence shown here is derived from an EMBL/GenBank/DDBJ whole genome shotgun (WGS) entry which is preliminary data.</text>
</comment>
<organism evidence="1 2">
    <name type="scientific">Eleutherodactylus coqui</name>
    <name type="common">Puerto Rican coqui</name>
    <dbReference type="NCBI Taxonomy" id="57060"/>
    <lineage>
        <taxon>Eukaryota</taxon>
        <taxon>Metazoa</taxon>
        <taxon>Chordata</taxon>
        <taxon>Craniata</taxon>
        <taxon>Vertebrata</taxon>
        <taxon>Euteleostomi</taxon>
        <taxon>Amphibia</taxon>
        <taxon>Batrachia</taxon>
        <taxon>Anura</taxon>
        <taxon>Neobatrachia</taxon>
        <taxon>Hyloidea</taxon>
        <taxon>Eleutherodactylidae</taxon>
        <taxon>Eleutherodactylinae</taxon>
        <taxon>Eleutherodactylus</taxon>
        <taxon>Eleutherodactylus</taxon>
    </lineage>
</organism>
<dbReference type="PANTHER" id="PTHR16065">
    <property type="entry name" value="COILED-COIL DOMAIN CONTAINING 198"/>
    <property type="match status" value="1"/>
</dbReference>
<dbReference type="Pfam" id="PF15398">
    <property type="entry name" value="DUF4619"/>
    <property type="match status" value="1"/>
</dbReference>
<protein>
    <submittedName>
        <fullName evidence="1">Uncharacterized protein</fullName>
    </submittedName>
</protein>
<proteinExistence type="predicted"/>
<evidence type="ECO:0000313" key="2">
    <source>
        <dbReference type="Proteomes" id="UP000770717"/>
    </source>
</evidence>
<dbReference type="OrthoDB" id="6344011at2759"/>
<keyword evidence="2" id="KW-1185">Reference proteome</keyword>
<name>A0A8J6F4D8_ELECQ</name>
<dbReference type="PANTHER" id="PTHR16065:SF2">
    <property type="entry name" value="COILED-COIL DOMAIN CONTAINING 198"/>
    <property type="match status" value="1"/>
</dbReference>